<name>A0AAV3RCL4_LITER</name>
<dbReference type="AlphaFoldDB" id="A0AAV3RCL4"/>
<organism evidence="2 3">
    <name type="scientific">Lithospermum erythrorhizon</name>
    <name type="common">Purple gromwell</name>
    <name type="synonym">Lithospermum officinale var. erythrorhizon</name>
    <dbReference type="NCBI Taxonomy" id="34254"/>
    <lineage>
        <taxon>Eukaryota</taxon>
        <taxon>Viridiplantae</taxon>
        <taxon>Streptophyta</taxon>
        <taxon>Embryophyta</taxon>
        <taxon>Tracheophyta</taxon>
        <taxon>Spermatophyta</taxon>
        <taxon>Magnoliopsida</taxon>
        <taxon>eudicotyledons</taxon>
        <taxon>Gunneridae</taxon>
        <taxon>Pentapetalae</taxon>
        <taxon>asterids</taxon>
        <taxon>lamiids</taxon>
        <taxon>Boraginales</taxon>
        <taxon>Boraginaceae</taxon>
        <taxon>Boraginoideae</taxon>
        <taxon>Lithospermeae</taxon>
        <taxon>Lithospermum</taxon>
    </lineage>
</organism>
<accession>A0AAV3RCL4</accession>
<reference evidence="2 3" key="1">
    <citation type="submission" date="2024-01" db="EMBL/GenBank/DDBJ databases">
        <title>The complete chloroplast genome sequence of Lithospermum erythrorhizon: insights into the phylogenetic relationship among Boraginaceae species and the maternal lineages of purple gromwells.</title>
        <authorList>
            <person name="Okada T."/>
            <person name="Watanabe K."/>
        </authorList>
    </citation>
    <scope>NUCLEOTIDE SEQUENCE [LARGE SCALE GENOMIC DNA]</scope>
</reference>
<evidence type="ECO:0000256" key="1">
    <source>
        <dbReference type="SAM" id="MobiDB-lite"/>
    </source>
</evidence>
<comment type="caution">
    <text evidence="2">The sequence shown here is derived from an EMBL/GenBank/DDBJ whole genome shotgun (WGS) entry which is preliminary data.</text>
</comment>
<dbReference type="EMBL" id="BAABME010008880">
    <property type="protein sequence ID" value="GAA0174040.1"/>
    <property type="molecule type" value="Genomic_DNA"/>
</dbReference>
<protein>
    <submittedName>
        <fullName evidence="2">Uncharacterized protein</fullName>
    </submittedName>
</protein>
<gene>
    <name evidence="2" type="ORF">LIER_27512</name>
</gene>
<feature type="compositionally biased region" description="Basic and acidic residues" evidence="1">
    <location>
        <begin position="94"/>
        <end position="114"/>
    </location>
</feature>
<keyword evidence="3" id="KW-1185">Reference proteome</keyword>
<dbReference type="Proteomes" id="UP001454036">
    <property type="component" value="Unassembled WGS sequence"/>
</dbReference>
<feature type="region of interest" description="Disordered" evidence="1">
    <location>
        <begin position="53"/>
        <end position="114"/>
    </location>
</feature>
<proteinExistence type="predicted"/>
<evidence type="ECO:0000313" key="3">
    <source>
        <dbReference type="Proteomes" id="UP001454036"/>
    </source>
</evidence>
<feature type="compositionally biased region" description="Basic and acidic residues" evidence="1">
    <location>
        <begin position="53"/>
        <end position="85"/>
    </location>
</feature>
<evidence type="ECO:0000313" key="2">
    <source>
        <dbReference type="EMBL" id="GAA0174040.1"/>
    </source>
</evidence>
<sequence length="114" mass="12859">MVVDTGSSVDILFLDAYLKLGMSRAQIRPVATPLIDEVPYTIWDGRDTGKLEEGERVLSHHHEADKGTGGEGLHARRPEEPRDRNVCTLEIPEESSRKGRPHEEIQSIPFDERD</sequence>